<gene>
    <name evidence="7" type="ORF">KCV87_16300</name>
</gene>
<comment type="subcellular location">
    <subcellularLocation>
        <location evidence="1">Membrane</location>
        <topology evidence="1">Single-pass membrane protein</topology>
    </subcellularLocation>
</comment>
<feature type="compositionally biased region" description="Low complexity" evidence="5">
    <location>
        <begin position="40"/>
        <end position="49"/>
    </location>
</feature>
<proteinExistence type="predicted"/>
<reference evidence="7" key="1">
    <citation type="submission" date="2021-04" db="EMBL/GenBank/DDBJ databases">
        <title>Genomic sequence of Actinosynnema pretiosum subsp. pretiosum ATCC 31280 (C-14919).</title>
        <authorList>
            <person name="Bai L."/>
            <person name="Wang X."/>
            <person name="Xiao Y."/>
        </authorList>
    </citation>
    <scope>NUCLEOTIDE SEQUENCE</scope>
    <source>
        <strain evidence="7">ATCC 31280</strain>
    </source>
</reference>
<accession>A0AA45R6V7</accession>
<feature type="compositionally biased region" description="Pro residues" evidence="5">
    <location>
        <begin position="50"/>
        <end position="95"/>
    </location>
</feature>
<organism evidence="7 8">
    <name type="scientific">Actinosynnema pretiosum subsp. pretiosum</name>
    <dbReference type="NCBI Taxonomy" id="103721"/>
    <lineage>
        <taxon>Bacteria</taxon>
        <taxon>Bacillati</taxon>
        <taxon>Actinomycetota</taxon>
        <taxon>Actinomycetes</taxon>
        <taxon>Pseudonocardiales</taxon>
        <taxon>Pseudonocardiaceae</taxon>
        <taxon>Actinosynnema</taxon>
    </lineage>
</organism>
<evidence type="ECO:0000256" key="5">
    <source>
        <dbReference type="SAM" id="MobiDB-lite"/>
    </source>
</evidence>
<dbReference type="PANTHER" id="PTHR30168">
    <property type="entry name" value="PUTATIVE MEMBRANE PROTEIN YPFJ"/>
    <property type="match status" value="1"/>
</dbReference>
<dbReference type="Pfam" id="PF04228">
    <property type="entry name" value="Zn_peptidase"/>
    <property type="match status" value="1"/>
</dbReference>
<evidence type="ECO:0000256" key="2">
    <source>
        <dbReference type="ARBA" id="ARBA00022692"/>
    </source>
</evidence>
<name>A0AA45R6V7_9PSEU</name>
<protein>
    <submittedName>
        <fullName evidence="7">Neutral zinc metallopeptidase</fullName>
    </submittedName>
</protein>
<evidence type="ECO:0000313" key="8">
    <source>
        <dbReference type="Proteomes" id="UP000677152"/>
    </source>
</evidence>
<dbReference type="InterPro" id="IPR007343">
    <property type="entry name" value="Uncharacterised_pept_Zn_put"/>
</dbReference>
<keyword evidence="4 6" id="KW-0472">Membrane</keyword>
<feature type="compositionally biased region" description="Low complexity" evidence="5">
    <location>
        <begin position="176"/>
        <end position="189"/>
    </location>
</feature>
<evidence type="ECO:0000256" key="6">
    <source>
        <dbReference type="SAM" id="Phobius"/>
    </source>
</evidence>
<feature type="transmembrane region" description="Helical" evidence="6">
    <location>
        <begin position="127"/>
        <end position="151"/>
    </location>
</feature>
<evidence type="ECO:0000256" key="1">
    <source>
        <dbReference type="ARBA" id="ARBA00004167"/>
    </source>
</evidence>
<keyword evidence="3 6" id="KW-1133">Transmembrane helix</keyword>
<dbReference type="PANTHER" id="PTHR30168:SF0">
    <property type="entry name" value="INNER MEMBRANE PROTEIN"/>
    <property type="match status" value="1"/>
</dbReference>
<keyword evidence="2 6" id="KW-0812">Transmembrane</keyword>
<feature type="region of interest" description="Disordered" evidence="5">
    <location>
        <begin position="1"/>
        <end position="118"/>
    </location>
</feature>
<feature type="region of interest" description="Disordered" evidence="5">
    <location>
        <begin position="398"/>
        <end position="424"/>
    </location>
</feature>
<dbReference type="AlphaFoldDB" id="A0AA45R6V7"/>
<sequence length="445" mass="46712">MTQPPPPNGWPPPRPVAPPPAQAPLPPSGGWGGARGGAHGAPPAGHGQPQGPPPQQPQQPPQQPWPGYQGPPPPSARPIPPPAAWHPPAGPPRSGQPPVGNPWQAQQQPWPQYHPYPPPRRKSNAGVIAFAVISGVLVLGVGLVGAVASAIGGAGSSTYSGQSTFSYTPLPSYTFTQRSPAPTTTTTAPTGPPTTTRPPSTNNQTAPKAVFKLGDHPLHRGDVGAFDIQGCPLPGMDYSPAGQERFLRAALPCIEAAWKPTFQRTNLPYQPVELAVVTSRMTNSCGTVEPGATARYCNGTIFWTPAYYSAEQGPANANHPGKYLGQLAHEYGHHVQWLAGILKAAGQAQYDRGGWDTPAGLDLNRRLELQATCFGGMTLAPFSHGAIPTDVIQHALTDASNRGDNPNLNRDHGSTQSNSSWVNHGFKNNSTGACNTWTADANAVS</sequence>
<evidence type="ECO:0000313" key="7">
    <source>
        <dbReference type="EMBL" id="QUF07442.1"/>
    </source>
</evidence>
<evidence type="ECO:0000256" key="3">
    <source>
        <dbReference type="ARBA" id="ARBA00022989"/>
    </source>
</evidence>
<feature type="compositionally biased region" description="Pro residues" evidence="5">
    <location>
        <begin position="1"/>
        <end position="27"/>
    </location>
</feature>
<dbReference type="EMBL" id="CP073249">
    <property type="protein sequence ID" value="QUF07442.1"/>
    <property type="molecule type" value="Genomic_DNA"/>
</dbReference>
<feature type="region of interest" description="Disordered" evidence="5">
    <location>
        <begin position="175"/>
        <end position="204"/>
    </location>
</feature>
<feature type="compositionally biased region" description="Gly residues" evidence="5">
    <location>
        <begin position="29"/>
        <end position="39"/>
    </location>
</feature>
<dbReference type="Proteomes" id="UP000677152">
    <property type="component" value="Chromosome"/>
</dbReference>
<feature type="compositionally biased region" description="Low complexity" evidence="5">
    <location>
        <begin position="96"/>
        <end position="111"/>
    </location>
</feature>
<dbReference type="GO" id="GO:0016020">
    <property type="term" value="C:membrane"/>
    <property type="evidence" value="ECO:0007669"/>
    <property type="project" value="UniProtKB-SubCell"/>
</dbReference>
<evidence type="ECO:0000256" key="4">
    <source>
        <dbReference type="ARBA" id="ARBA00023136"/>
    </source>
</evidence>